<dbReference type="PANTHER" id="PTHR12993">
    <property type="entry name" value="N-ACETYLGLUCOSAMINYL-PHOSPHATIDYLINOSITOL DE-N-ACETYLASE-RELATED"/>
    <property type="match status" value="1"/>
</dbReference>
<dbReference type="Pfam" id="PF02585">
    <property type="entry name" value="PIG-L"/>
    <property type="match status" value="1"/>
</dbReference>
<dbReference type="RefSeq" id="WP_234862495.1">
    <property type="nucleotide sequence ID" value="NZ_JAKEVZ010000014.1"/>
</dbReference>
<organism evidence="1 2">
    <name type="scientific">Mariniradius sediminis</name>
    <dbReference type="NCBI Taxonomy" id="2909237"/>
    <lineage>
        <taxon>Bacteria</taxon>
        <taxon>Pseudomonadati</taxon>
        <taxon>Bacteroidota</taxon>
        <taxon>Cytophagia</taxon>
        <taxon>Cytophagales</taxon>
        <taxon>Cyclobacteriaceae</taxon>
        <taxon>Mariniradius</taxon>
    </lineage>
</organism>
<name>A0ABS9BYB6_9BACT</name>
<proteinExistence type="predicted"/>
<evidence type="ECO:0000313" key="1">
    <source>
        <dbReference type="EMBL" id="MCF1752626.1"/>
    </source>
</evidence>
<dbReference type="EMBL" id="JAKEVZ010000014">
    <property type="protein sequence ID" value="MCF1752626.1"/>
    <property type="molecule type" value="Genomic_DNA"/>
</dbReference>
<dbReference type="SUPFAM" id="SSF102588">
    <property type="entry name" value="LmbE-like"/>
    <property type="match status" value="1"/>
</dbReference>
<dbReference type="Gene3D" id="3.40.50.10320">
    <property type="entry name" value="LmbE-like"/>
    <property type="match status" value="1"/>
</dbReference>
<comment type="caution">
    <text evidence="1">The sequence shown here is derived from an EMBL/GenBank/DDBJ whole genome shotgun (WGS) entry which is preliminary data.</text>
</comment>
<dbReference type="InterPro" id="IPR023842">
    <property type="entry name" value="Bacillithiol_biosynth_BshB1"/>
</dbReference>
<dbReference type="InterPro" id="IPR024078">
    <property type="entry name" value="LmbE-like_dom_sf"/>
</dbReference>
<evidence type="ECO:0000313" key="2">
    <source>
        <dbReference type="Proteomes" id="UP001201449"/>
    </source>
</evidence>
<reference evidence="1 2" key="1">
    <citation type="submission" date="2022-01" db="EMBL/GenBank/DDBJ databases">
        <title>Mariniradius saccharolyticus sp. nov., isolated from sediment of a river.</title>
        <authorList>
            <person name="Liu H."/>
        </authorList>
    </citation>
    <scope>NUCLEOTIDE SEQUENCE [LARGE SCALE GENOMIC DNA]</scope>
    <source>
        <strain evidence="1 2">RY-2</strain>
    </source>
</reference>
<sequence>MAYPKLDILVLAAHPDDAELACSGTVAKHIAAGYSVGIVDFTQGEMGTRGTPELRLEEADAAAEILGLSVRENLGLKDIYFKDDEAHQLEVIKAIRKYKPEIVLANAVTDRHPDHGKAGSLASHACFMSGLRKIVTEVDGVEQEPWRPKFVYHYIQNNYIKPDFVVDVSEFWEIKVASIKAFRSQFHDPKSTEPASFISSPEFLDFIDARGKELGHSIMVKYGEGFTVERMIGVSDLFDLV</sequence>
<dbReference type="NCBIfam" id="TIGR04001">
    <property type="entry name" value="thiol_BshB1"/>
    <property type="match status" value="1"/>
</dbReference>
<dbReference type="PANTHER" id="PTHR12993:SF30">
    <property type="entry name" value="N-ACETYL-ALPHA-D-GLUCOSAMINYL L-MALATE DEACETYLASE 1"/>
    <property type="match status" value="1"/>
</dbReference>
<protein>
    <submittedName>
        <fullName evidence="1">Bacillithiol biosynthesis deacetylase BshB1</fullName>
    </submittedName>
</protein>
<dbReference type="Proteomes" id="UP001201449">
    <property type="component" value="Unassembled WGS sequence"/>
</dbReference>
<gene>
    <name evidence="1" type="primary">bshB1</name>
    <name evidence="1" type="ORF">L0U89_16325</name>
</gene>
<keyword evidence="2" id="KW-1185">Reference proteome</keyword>
<accession>A0ABS9BYB6</accession>
<dbReference type="InterPro" id="IPR003737">
    <property type="entry name" value="GlcNAc_PI_deacetylase-related"/>
</dbReference>